<keyword evidence="9" id="KW-1185">Reference proteome</keyword>
<feature type="transmembrane region" description="Helical" evidence="6">
    <location>
        <begin position="255"/>
        <end position="275"/>
    </location>
</feature>
<keyword evidence="3 6" id="KW-0812">Transmembrane</keyword>
<evidence type="ECO:0000256" key="5">
    <source>
        <dbReference type="ARBA" id="ARBA00023136"/>
    </source>
</evidence>
<reference evidence="8 9" key="1">
    <citation type="submission" date="2019-02" db="EMBL/GenBank/DDBJ databases">
        <title>Deep-cultivation of Planctomycetes and their phenomic and genomic characterization uncovers novel biology.</title>
        <authorList>
            <person name="Wiegand S."/>
            <person name="Jogler M."/>
            <person name="Boedeker C."/>
            <person name="Pinto D."/>
            <person name="Vollmers J."/>
            <person name="Rivas-Marin E."/>
            <person name="Kohn T."/>
            <person name="Peeters S.H."/>
            <person name="Heuer A."/>
            <person name="Rast P."/>
            <person name="Oberbeckmann S."/>
            <person name="Bunk B."/>
            <person name="Jeske O."/>
            <person name="Meyerdierks A."/>
            <person name="Storesund J.E."/>
            <person name="Kallscheuer N."/>
            <person name="Luecker S."/>
            <person name="Lage O.M."/>
            <person name="Pohl T."/>
            <person name="Merkel B.J."/>
            <person name="Hornburger P."/>
            <person name="Mueller R.-W."/>
            <person name="Bruemmer F."/>
            <person name="Labrenz M."/>
            <person name="Spormann A.M."/>
            <person name="Op den Camp H."/>
            <person name="Overmann J."/>
            <person name="Amann R."/>
            <person name="Jetten M.S.M."/>
            <person name="Mascher T."/>
            <person name="Medema M.H."/>
            <person name="Devos D.P."/>
            <person name="Kaster A.-K."/>
            <person name="Ovreas L."/>
            <person name="Rohde M."/>
            <person name="Galperin M.Y."/>
            <person name="Jogler C."/>
        </authorList>
    </citation>
    <scope>NUCLEOTIDE SEQUENCE [LARGE SCALE GENOMIC DNA]</scope>
    <source>
        <strain evidence="8 9">I41</strain>
    </source>
</reference>
<dbReference type="CDD" id="cd17324">
    <property type="entry name" value="MFS_NepI_like"/>
    <property type="match status" value="1"/>
</dbReference>
<feature type="transmembrane region" description="Helical" evidence="6">
    <location>
        <begin position="86"/>
        <end position="105"/>
    </location>
</feature>
<dbReference type="PANTHER" id="PTHR43124">
    <property type="entry name" value="PURINE EFFLUX PUMP PBUE"/>
    <property type="match status" value="1"/>
</dbReference>
<evidence type="ECO:0000256" key="1">
    <source>
        <dbReference type="ARBA" id="ARBA00004651"/>
    </source>
</evidence>
<dbReference type="OrthoDB" id="212436at2"/>
<dbReference type="Gene3D" id="1.20.1250.20">
    <property type="entry name" value="MFS general substrate transporter like domains"/>
    <property type="match status" value="1"/>
</dbReference>
<keyword evidence="4 6" id="KW-1133">Transmembrane helix</keyword>
<dbReference type="AlphaFoldDB" id="A0A517TZB9"/>
<feature type="transmembrane region" description="Helical" evidence="6">
    <location>
        <begin position="224"/>
        <end position="243"/>
    </location>
</feature>
<dbReference type="InterPro" id="IPR050189">
    <property type="entry name" value="MFS_Efflux_Transporters"/>
</dbReference>
<proteinExistence type="predicted"/>
<dbReference type="GO" id="GO:0022857">
    <property type="term" value="F:transmembrane transporter activity"/>
    <property type="evidence" value="ECO:0007669"/>
    <property type="project" value="InterPro"/>
</dbReference>
<comment type="subcellular location">
    <subcellularLocation>
        <location evidence="1">Cell membrane</location>
        <topology evidence="1">Multi-pass membrane protein</topology>
    </subcellularLocation>
</comment>
<dbReference type="Proteomes" id="UP000317909">
    <property type="component" value="Chromosome"/>
</dbReference>
<dbReference type="GO" id="GO:0005886">
    <property type="term" value="C:plasma membrane"/>
    <property type="evidence" value="ECO:0007669"/>
    <property type="project" value="UniProtKB-SubCell"/>
</dbReference>
<keyword evidence="2" id="KW-1003">Cell membrane</keyword>
<dbReference type="InterPro" id="IPR036259">
    <property type="entry name" value="MFS_trans_sf"/>
</dbReference>
<evidence type="ECO:0000313" key="9">
    <source>
        <dbReference type="Proteomes" id="UP000317909"/>
    </source>
</evidence>
<feature type="transmembrane region" description="Helical" evidence="6">
    <location>
        <begin position="172"/>
        <end position="194"/>
    </location>
</feature>
<feature type="transmembrane region" description="Helical" evidence="6">
    <location>
        <begin position="51"/>
        <end position="74"/>
    </location>
</feature>
<dbReference type="InterPro" id="IPR011701">
    <property type="entry name" value="MFS"/>
</dbReference>
<evidence type="ECO:0000256" key="3">
    <source>
        <dbReference type="ARBA" id="ARBA00022692"/>
    </source>
</evidence>
<evidence type="ECO:0000256" key="4">
    <source>
        <dbReference type="ARBA" id="ARBA00022989"/>
    </source>
</evidence>
<dbReference type="Pfam" id="PF07690">
    <property type="entry name" value="MFS_1"/>
    <property type="match status" value="1"/>
</dbReference>
<sequence>MQVEGASDDGAFQRRREQLVVLILAAVQFTTIVDFMIVMPLGPQLMRSLQIYPAQFGVIISSYTFAAGVAGLIASSVVDRFARRTTFMTLNAGFLLGTLCCGLAPTYELLVVARIVTGAFGGILGGMAMAIIGDVFPEQRRGRATGSLMTGFALASVAGVPLGQLLGTNFGWHVPFVTLAIAGIPALVLTPFAMPALDTHVGKSHEHPLRSLIETFSDANHLKAFALIVTLMVGSFSVFPYLSVFLVGNIGITEIQLSLLYVAGGVLTLATAPVVGRLADRHGKLKIYRIVAPGSAVMFVVLTHLPPVHAAVAIALFGVMMAFNVGRMIPAMAMVTSSVEPRRRGGFLSANSSLQHIASGIGASIGGAIISKSADGKLEHFGTVGWIAAGATVLSLWLAGRVRVADGAATSAEAISLAAAAEASADAGETLIEAT</sequence>
<evidence type="ECO:0000256" key="2">
    <source>
        <dbReference type="ARBA" id="ARBA00022475"/>
    </source>
</evidence>
<gene>
    <name evidence="8" type="primary">pbuE</name>
    <name evidence="8" type="ORF">I41_29050</name>
</gene>
<dbReference type="SUPFAM" id="SSF103473">
    <property type="entry name" value="MFS general substrate transporter"/>
    <property type="match status" value="1"/>
</dbReference>
<dbReference type="EMBL" id="CP036339">
    <property type="protein sequence ID" value="QDT73714.1"/>
    <property type="molecule type" value="Genomic_DNA"/>
</dbReference>
<dbReference type="PROSITE" id="PS50850">
    <property type="entry name" value="MFS"/>
    <property type="match status" value="1"/>
</dbReference>
<feature type="transmembrane region" description="Helical" evidence="6">
    <location>
        <begin position="311"/>
        <end position="335"/>
    </location>
</feature>
<evidence type="ECO:0000259" key="7">
    <source>
        <dbReference type="PROSITE" id="PS50850"/>
    </source>
</evidence>
<dbReference type="PANTHER" id="PTHR43124:SF3">
    <property type="entry name" value="CHLORAMPHENICOL EFFLUX PUMP RV0191"/>
    <property type="match status" value="1"/>
</dbReference>
<dbReference type="InterPro" id="IPR020846">
    <property type="entry name" value="MFS_dom"/>
</dbReference>
<feature type="transmembrane region" description="Helical" evidence="6">
    <location>
        <begin position="148"/>
        <end position="166"/>
    </location>
</feature>
<feature type="domain" description="Major facilitator superfamily (MFS) profile" evidence="7">
    <location>
        <begin position="20"/>
        <end position="403"/>
    </location>
</feature>
<accession>A0A517TZB9</accession>
<name>A0A517TZB9_9BACT</name>
<organism evidence="8 9">
    <name type="scientific">Lacipirellula limnantheis</name>
    <dbReference type="NCBI Taxonomy" id="2528024"/>
    <lineage>
        <taxon>Bacteria</taxon>
        <taxon>Pseudomonadati</taxon>
        <taxon>Planctomycetota</taxon>
        <taxon>Planctomycetia</taxon>
        <taxon>Pirellulales</taxon>
        <taxon>Lacipirellulaceae</taxon>
        <taxon>Lacipirellula</taxon>
    </lineage>
</organism>
<dbReference type="KEGG" id="llh:I41_29050"/>
<evidence type="ECO:0000256" key="6">
    <source>
        <dbReference type="SAM" id="Phobius"/>
    </source>
</evidence>
<evidence type="ECO:0000313" key="8">
    <source>
        <dbReference type="EMBL" id="QDT73714.1"/>
    </source>
</evidence>
<dbReference type="RefSeq" id="WP_145433272.1">
    <property type="nucleotide sequence ID" value="NZ_CP036339.1"/>
</dbReference>
<protein>
    <submittedName>
        <fullName evidence="8">Purine efflux pump PbuE</fullName>
    </submittedName>
</protein>
<keyword evidence="5 6" id="KW-0472">Membrane</keyword>
<feature type="transmembrane region" description="Helical" evidence="6">
    <location>
        <begin position="111"/>
        <end position="136"/>
    </location>
</feature>
<feature type="transmembrane region" description="Helical" evidence="6">
    <location>
        <begin position="19"/>
        <end position="39"/>
    </location>
</feature>